<dbReference type="Pfam" id="PF00534">
    <property type="entry name" value="Glycos_transf_1"/>
    <property type="match status" value="1"/>
</dbReference>
<reference evidence="5 6" key="1">
    <citation type="submission" date="2018-11" db="EMBL/GenBank/DDBJ databases">
        <title>Trebonia kvetii gen.nov., sp.nov., a novel acidophilic actinobacterium, and proposal of the new actinobacterial family Treboniaceae fam. nov.</title>
        <authorList>
            <person name="Rapoport D."/>
            <person name="Sagova-Mareckova M."/>
            <person name="Sedlacek I."/>
            <person name="Provaznik J."/>
            <person name="Kralova S."/>
            <person name="Pavlinic D."/>
            <person name="Benes V."/>
            <person name="Kopecky J."/>
        </authorList>
    </citation>
    <scope>NUCLEOTIDE SEQUENCE [LARGE SCALE GENOMIC DNA]</scope>
    <source>
        <strain evidence="5 6">15Tr583</strain>
    </source>
</reference>
<dbReference type="Proteomes" id="UP000460272">
    <property type="component" value="Unassembled WGS sequence"/>
</dbReference>
<organism evidence="5 6">
    <name type="scientific">Trebonia kvetii</name>
    <dbReference type="NCBI Taxonomy" id="2480626"/>
    <lineage>
        <taxon>Bacteria</taxon>
        <taxon>Bacillati</taxon>
        <taxon>Actinomycetota</taxon>
        <taxon>Actinomycetes</taxon>
        <taxon>Streptosporangiales</taxon>
        <taxon>Treboniaceae</taxon>
        <taxon>Trebonia</taxon>
    </lineage>
</organism>
<accession>A0A6P2BUU9</accession>
<dbReference type="EMBL" id="RPFW01000004">
    <property type="protein sequence ID" value="TVZ02882.1"/>
    <property type="molecule type" value="Genomic_DNA"/>
</dbReference>
<keyword evidence="2 5" id="KW-0808">Transferase</keyword>
<protein>
    <submittedName>
        <fullName evidence="5">Glycosyltransferase family 1 protein</fullName>
    </submittedName>
</protein>
<keyword evidence="6" id="KW-1185">Reference proteome</keyword>
<keyword evidence="1" id="KW-0328">Glycosyltransferase</keyword>
<dbReference type="InterPro" id="IPR028098">
    <property type="entry name" value="Glyco_trans_4-like_N"/>
</dbReference>
<dbReference type="OrthoDB" id="9806887at2"/>
<feature type="domain" description="Glycosyltransferase subfamily 4-like N-terminal" evidence="4">
    <location>
        <begin position="26"/>
        <end position="184"/>
    </location>
</feature>
<evidence type="ECO:0000259" key="4">
    <source>
        <dbReference type="Pfam" id="PF13439"/>
    </source>
</evidence>
<dbReference type="InterPro" id="IPR001296">
    <property type="entry name" value="Glyco_trans_1"/>
</dbReference>
<evidence type="ECO:0000313" key="6">
    <source>
        <dbReference type="Proteomes" id="UP000460272"/>
    </source>
</evidence>
<comment type="caution">
    <text evidence="5">The sequence shown here is derived from an EMBL/GenBank/DDBJ whole genome shotgun (WGS) entry which is preliminary data.</text>
</comment>
<evidence type="ECO:0000259" key="3">
    <source>
        <dbReference type="Pfam" id="PF00534"/>
    </source>
</evidence>
<dbReference type="PANTHER" id="PTHR12526">
    <property type="entry name" value="GLYCOSYLTRANSFERASE"/>
    <property type="match status" value="1"/>
</dbReference>
<evidence type="ECO:0000313" key="5">
    <source>
        <dbReference type="EMBL" id="TVZ02882.1"/>
    </source>
</evidence>
<gene>
    <name evidence="5" type="ORF">EAS64_20595</name>
</gene>
<dbReference type="PANTHER" id="PTHR12526:SF618">
    <property type="entry name" value="GLYCOSYLTRANSFERASE, FAMILY 4"/>
    <property type="match status" value="1"/>
</dbReference>
<name>A0A6P2BUU9_9ACTN</name>
<dbReference type="RefSeq" id="WP_145855123.1">
    <property type="nucleotide sequence ID" value="NZ_RPFW01000004.1"/>
</dbReference>
<dbReference type="CDD" id="cd03801">
    <property type="entry name" value="GT4_PimA-like"/>
    <property type="match status" value="1"/>
</dbReference>
<sequence>MSALQQFAGRRILFLNWRDLANPAAGGAETYAEQIARRFAAVGAKVTMFTSEFEDAPSHDWANHYLVVRDGGRFGVYLKAARHLRRYGGRYDAVVDFQNGIPFFAPFWAPGGTAIVCVVHHVHQEQFDMYFRWPLNRLGRFLEGPATRRVYGERPVVAVSPSTRIAIRRQLRLRGPIYVVPNGLEPLPPSRVPRSPAPSIAVVTRLVPHKRLDLLVGAVPSLLRRMPDLRVTIGGTGPMRDALLAQVRELGLETVITLPGRVSDQAKSDLLASAWLTAVPSVAEGWGLTVLEANMFGTPAVAYDVPGLRDSIRDRQTGWLVPPSADLASVLASALAELADPTRRSCLAEECRRWAGMFSWDSSAERLASVLLSEIMHRELRWPMQRAVDLTTVASWPPDQVDDDLERRLRKGLRVTDTITRRPDGGLSVLLVGCDEVDAVTTLRRAGVSPGRLHLATSPVVLCGSDWVDH</sequence>
<evidence type="ECO:0000256" key="1">
    <source>
        <dbReference type="ARBA" id="ARBA00022676"/>
    </source>
</evidence>
<evidence type="ECO:0000256" key="2">
    <source>
        <dbReference type="ARBA" id="ARBA00022679"/>
    </source>
</evidence>
<dbReference type="Gene3D" id="3.40.50.2000">
    <property type="entry name" value="Glycogen Phosphorylase B"/>
    <property type="match status" value="2"/>
</dbReference>
<feature type="domain" description="Glycosyl transferase family 1" evidence="3">
    <location>
        <begin position="198"/>
        <end position="336"/>
    </location>
</feature>
<dbReference type="GO" id="GO:0016757">
    <property type="term" value="F:glycosyltransferase activity"/>
    <property type="evidence" value="ECO:0007669"/>
    <property type="project" value="UniProtKB-KW"/>
</dbReference>
<dbReference type="SUPFAM" id="SSF53756">
    <property type="entry name" value="UDP-Glycosyltransferase/glycogen phosphorylase"/>
    <property type="match status" value="1"/>
</dbReference>
<proteinExistence type="predicted"/>
<dbReference type="AlphaFoldDB" id="A0A6P2BUU9"/>
<dbReference type="Pfam" id="PF13439">
    <property type="entry name" value="Glyco_transf_4"/>
    <property type="match status" value="1"/>
</dbReference>